<dbReference type="AlphaFoldDB" id="A0A167BP02"/>
<dbReference type="CDD" id="cd06824">
    <property type="entry name" value="PLPDE_III_Yggs_like"/>
    <property type="match status" value="1"/>
</dbReference>
<evidence type="ECO:0000256" key="4">
    <source>
        <dbReference type="RuleBase" id="RU004514"/>
    </source>
</evidence>
<dbReference type="STRING" id="43657.S4054249_04550"/>
<evidence type="ECO:0000256" key="3">
    <source>
        <dbReference type="PIRSR" id="PIRSR004848-1"/>
    </source>
</evidence>
<dbReference type="InterPro" id="IPR011078">
    <property type="entry name" value="PyrdxlP_homeostasis"/>
</dbReference>
<comment type="caution">
    <text evidence="6">The sequence shown here is derived from an EMBL/GenBank/DDBJ whole genome shotgun (WGS) entry which is preliminary data.</text>
</comment>
<dbReference type="NCBIfam" id="TIGR00044">
    <property type="entry name" value="YggS family pyridoxal phosphate-dependent enzyme"/>
    <property type="match status" value="1"/>
</dbReference>
<dbReference type="GeneID" id="57360774"/>
<dbReference type="PANTHER" id="PTHR10146">
    <property type="entry name" value="PROLINE SYNTHETASE CO-TRANSCRIBED BACTERIAL HOMOLOG PROTEIN"/>
    <property type="match status" value="1"/>
</dbReference>
<comment type="similarity">
    <text evidence="2 4">Belongs to the pyridoxal phosphate-binding protein YggS/PROSC family.</text>
</comment>
<dbReference type="Gene3D" id="3.20.20.10">
    <property type="entry name" value="Alanine racemase"/>
    <property type="match status" value="1"/>
</dbReference>
<dbReference type="InterPro" id="IPR029066">
    <property type="entry name" value="PLP-binding_barrel"/>
</dbReference>
<dbReference type="Proteomes" id="UP000076643">
    <property type="component" value="Unassembled WGS sequence"/>
</dbReference>
<evidence type="ECO:0000259" key="5">
    <source>
        <dbReference type="Pfam" id="PF01168"/>
    </source>
</evidence>
<keyword evidence="1 2" id="KW-0663">Pyridoxal phosphate</keyword>
<dbReference type="PATRIC" id="fig|1365250.3.peg.295"/>
<name>A0A167BP02_9GAMM</name>
<comment type="cofactor">
    <cofactor evidence="3">
        <name>pyridoxal 5'-phosphate</name>
        <dbReference type="ChEBI" id="CHEBI:597326"/>
    </cofactor>
</comment>
<evidence type="ECO:0000256" key="1">
    <source>
        <dbReference type="ARBA" id="ARBA00022898"/>
    </source>
</evidence>
<reference evidence="6 7" key="1">
    <citation type="submission" date="2013-07" db="EMBL/GenBank/DDBJ databases">
        <title>Comparative Genomic and Metabolomic Analysis of Twelve Strains of Pseudoalteromonas luteoviolacea.</title>
        <authorList>
            <person name="Vynne N.G."/>
            <person name="Mansson M."/>
            <person name="Gram L."/>
        </authorList>
    </citation>
    <scope>NUCLEOTIDE SEQUENCE [LARGE SCALE GENOMIC DNA]</scope>
    <source>
        <strain evidence="6 7">DSM 6061</strain>
    </source>
</reference>
<accession>A0A167BP02</accession>
<sequence>MTPQRANNNMVTIAERLNNAYDRIAKAEQNSHKTDPVQLLAVSKTKPIELVQQAYDAGQRLFGESYVQEAVDKVSHFKQHQDIEWHFIGPIQSNKSRHIAEHFSWVQSVDRLKIARRLNEQRPTNLKPLNILIQVNISGDDNKSGCLPSELEELAEFIQESRQLNLRGLMTITAKTDDPQQQLEYFQQMKDCFDKLQAQYPQIDTLSMGMSGDLEPAIAAGATMVRIGTDIFGQRQ</sequence>
<dbReference type="RefSeq" id="WP_063359432.1">
    <property type="nucleotide sequence ID" value="NZ_AQHB01000014.1"/>
</dbReference>
<evidence type="ECO:0000256" key="2">
    <source>
        <dbReference type="HAMAP-Rule" id="MF_02087"/>
    </source>
</evidence>
<dbReference type="HAMAP" id="MF_02087">
    <property type="entry name" value="PLP_homeostasis"/>
    <property type="match status" value="1"/>
</dbReference>
<organism evidence="6 7">
    <name type="scientific">Pseudoalteromonas luteoviolacea DSM 6061</name>
    <dbReference type="NCBI Taxonomy" id="1365250"/>
    <lineage>
        <taxon>Bacteria</taxon>
        <taxon>Pseudomonadati</taxon>
        <taxon>Pseudomonadota</taxon>
        <taxon>Gammaproteobacteria</taxon>
        <taxon>Alteromonadales</taxon>
        <taxon>Pseudoalteromonadaceae</taxon>
        <taxon>Pseudoalteromonas</taxon>
    </lineage>
</organism>
<dbReference type="PANTHER" id="PTHR10146:SF14">
    <property type="entry name" value="PYRIDOXAL PHOSPHATE HOMEOSTASIS PROTEIN"/>
    <property type="match status" value="1"/>
</dbReference>
<feature type="modified residue" description="N6-(pyridoxal phosphate)lysine" evidence="2 3">
    <location>
        <position position="44"/>
    </location>
</feature>
<evidence type="ECO:0000313" key="7">
    <source>
        <dbReference type="Proteomes" id="UP000076643"/>
    </source>
</evidence>
<dbReference type="InterPro" id="IPR001608">
    <property type="entry name" value="Ala_racemase_N"/>
</dbReference>
<evidence type="ECO:0000313" key="6">
    <source>
        <dbReference type="EMBL" id="KZN46747.1"/>
    </source>
</evidence>
<gene>
    <name evidence="6" type="ORF">N475_07000</name>
</gene>
<dbReference type="FunFam" id="3.20.20.10:FF:000018">
    <property type="entry name" value="Pyridoxal phosphate homeostasis protein"/>
    <property type="match status" value="1"/>
</dbReference>
<dbReference type="PROSITE" id="PS01211">
    <property type="entry name" value="UPF0001"/>
    <property type="match status" value="1"/>
</dbReference>
<dbReference type="SUPFAM" id="SSF51419">
    <property type="entry name" value="PLP-binding barrel"/>
    <property type="match status" value="1"/>
</dbReference>
<protein>
    <recommendedName>
        <fullName evidence="2">Pyridoxal phosphate homeostasis protein</fullName>
        <shortName evidence="2">PLP homeostasis protein</shortName>
    </recommendedName>
</protein>
<dbReference type="PIRSF" id="PIRSF004848">
    <property type="entry name" value="YBL036c_PLPDEIII"/>
    <property type="match status" value="1"/>
</dbReference>
<comment type="function">
    <text evidence="2">Pyridoxal 5'-phosphate (PLP)-binding protein, which is involved in PLP homeostasis.</text>
</comment>
<dbReference type="EMBL" id="AUYB01000024">
    <property type="protein sequence ID" value="KZN46747.1"/>
    <property type="molecule type" value="Genomic_DNA"/>
</dbReference>
<feature type="domain" description="Alanine racemase N-terminal" evidence="5">
    <location>
        <begin position="25"/>
        <end position="235"/>
    </location>
</feature>
<dbReference type="Pfam" id="PF01168">
    <property type="entry name" value="Ala_racemase_N"/>
    <property type="match status" value="1"/>
</dbReference>
<keyword evidence="7" id="KW-1185">Reference proteome</keyword>
<proteinExistence type="inferred from homology"/>
<dbReference type="GO" id="GO:0030170">
    <property type="term" value="F:pyridoxal phosphate binding"/>
    <property type="evidence" value="ECO:0007669"/>
    <property type="project" value="UniProtKB-UniRule"/>
</dbReference>